<sequence>MGEGANLHSTLVSHARGSLSTLEITRPPLRDATPRPRARVRDTCRRVARPCRRALLNAFSARLLHGSTGVYAQRWSGVHGLTGSISREPRGGREWRGCSGGWETTTPAAEYVPECGATREGGSRSRE</sequence>
<reference evidence="1" key="2">
    <citation type="submission" date="2018-04" db="EMBL/GenBank/DDBJ databases">
        <title>OnivRS2 (Oryza nivara Reference Sequence Version 2).</title>
        <authorList>
            <person name="Zhang J."/>
            <person name="Kudrna D."/>
            <person name="Lee S."/>
            <person name="Talag J."/>
            <person name="Rajasekar S."/>
            <person name="Welchert J."/>
            <person name="Hsing Y.-I."/>
            <person name="Wing R.A."/>
        </authorList>
    </citation>
    <scope>NUCLEOTIDE SEQUENCE [LARGE SCALE GENOMIC DNA]</scope>
    <source>
        <strain evidence="1">SL10</strain>
    </source>
</reference>
<accession>A0A0E0G8J4</accession>
<dbReference type="HOGENOM" id="CLU_1974082_0_0_1"/>
<dbReference type="AlphaFoldDB" id="A0A0E0G8J4"/>
<keyword evidence="2" id="KW-1185">Reference proteome</keyword>
<dbReference type="EnsemblPlants" id="ONIVA02G23380.1">
    <property type="protein sequence ID" value="ONIVA02G23380.1"/>
    <property type="gene ID" value="ONIVA02G23380"/>
</dbReference>
<organism evidence="1">
    <name type="scientific">Oryza nivara</name>
    <name type="common">Indian wild rice</name>
    <name type="synonym">Oryza sativa f. spontanea</name>
    <dbReference type="NCBI Taxonomy" id="4536"/>
    <lineage>
        <taxon>Eukaryota</taxon>
        <taxon>Viridiplantae</taxon>
        <taxon>Streptophyta</taxon>
        <taxon>Embryophyta</taxon>
        <taxon>Tracheophyta</taxon>
        <taxon>Spermatophyta</taxon>
        <taxon>Magnoliopsida</taxon>
        <taxon>Liliopsida</taxon>
        <taxon>Poales</taxon>
        <taxon>Poaceae</taxon>
        <taxon>BOP clade</taxon>
        <taxon>Oryzoideae</taxon>
        <taxon>Oryzeae</taxon>
        <taxon>Oryzinae</taxon>
        <taxon>Oryza</taxon>
    </lineage>
</organism>
<evidence type="ECO:0000313" key="1">
    <source>
        <dbReference type="EnsemblPlants" id="ONIVA02G23380.1"/>
    </source>
</evidence>
<protein>
    <submittedName>
        <fullName evidence="1">Uncharacterized protein</fullName>
    </submittedName>
</protein>
<dbReference type="Proteomes" id="UP000006591">
    <property type="component" value="Chromosome 2"/>
</dbReference>
<proteinExistence type="predicted"/>
<name>A0A0E0G8J4_ORYNI</name>
<evidence type="ECO:0000313" key="2">
    <source>
        <dbReference type="Proteomes" id="UP000006591"/>
    </source>
</evidence>
<dbReference type="Gramene" id="ONIVA02G23380.1">
    <property type="protein sequence ID" value="ONIVA02G23380.1"/>
    <property type="gene ID" value="ONIVA02G23380"/>
</dbReference>
<reference evidence="1" key="1">
    <citation type="submission" date="2015-04" db="UniProtKB">
        <authorList>
            <consortium name="EnsemblPlants"/>
        </authorList>
    </citation>
    <scope>IDENTIFICATION</scope>
    <source>
        <strain evidence="1">SL10</strain>
    </source>
</reference>